<dbReference type="KEGG" id="pfla:Pflav_023520"/>
<dbReference type="PANTHER" id="PTHR31299:SF0">
    <property type="entry name" value="ESTERASE, PUTATIVE (AFU_ORTHOLOGUE AFUA_1G05850)-RELATED"/>
    <property type="match status" value="1"/>
</dbReference>
<reference evidence="1 2" key="2">
    <citation type="submission" date="2020-03" db="EMBL/GenBank/DDBJ databases">
        <authorList>
            <person name="Ichikawa N."/>
            <person name="Kimura A."/>
            <person name="Kitahashi Y."/>
            <person name="Uohara A."/>
        </authorList>
    </citation>
    <scope>NUCLEOTIDE SEQUENCE [LARGE SCALE GENOMIC DNA]</scope>
    <source>
        <strain evidence="1 2">NBRC 107702</strain>
    </source>
</reference>
<dbReference type="Gene3D" id="3.40.1660.10">
    <property type="entry name" value="EreA-like (biosynthetic domain)"/>
    <property type="match status" value="1"/>
</dbReference>
<dbReference type="CDD" id="cd14728">
    <property type="entry name" value="Ere-like"/>
    <property type="match status" value="1"/>
</dbReference>
<dbReference type="InterPro" id="IPR007815">
    <property type="entry name" value="Emycin_Estase"/>
</dbReference>
<proteinExistence type="predicted"/>
<reference evidence="1 2" key="1">
    <citation type="submission" date="2020-03" db="EMBL/GenBank/DDBJ databases">
        <title>Whole genome shotgun sequence of Phytohabitans flavus NBRC 107702.</title>
        <authorList>
            <person name="Komaki H."/>
            <person name="Tamura T."/>
        </authorList>
    </citation>
    <scope>NUCLEOTIDE SEQUENCE [LARGE SCALE GENOMIC DNA]</scope>
    <source>
        <strain evidence="1 2">NBRC 107702</strain>
    </source>
</reference>
<dbReference type="Proteomes" id="UP000502508">
    <property type="component" value="Chromosome"/>
</dbReference>
<evidence type="ECO:0000313" key="2">
    <source>
        <dbReference type="Proteomes" id="UP000502508"/>
    </source>
</evidence>
<gene>
    <name evidence="1" type="ORF">Pflav_023520</name>
</gene>
<dbReference type="SUPFAM" id="SSF159501">
    <property type="entry name" value="EreA/ChaN-like"/>
    <property type="match status" value="1"/>
</dbReference>
<accession>A0A6F8XQ29</accession>
<protein>
    <recommendedName>
        <fullName evidence="3">Protein-L-isoaspartate O-methyltransferase</fullName>
    </recommendedName>
</protein>
<sequence length="430" mass="48611">MSRYGDEVAALAAPLESADDFDVLLDRVGTARVVMLGEASHGTHEFYHWRAQLTERLVEEAAFSFVAVEGDWPDCDRVNRSVRLEDGAPEDPRAALATFERWPTWMWANDETADFAQWLRWHNAQRDPEVRAGLHGLDVYSLWESLREILVYLREHDPEQVPAALAAYRCFEPYADDAQLYALSSRFVTASCENEVVDLLVRLRERAQQEDGPERFAAWQNAEVVAGAERYYRAMVHGGRESWNVRDRHMDATLARLLDHYGPESKAVVWAHNTHVGDARATDMGERGEVNIGQLARERYGEDDVVLLGFGSHHGTVVAGDGWGAPMEEMLVPPARETALEGVLHSAAPKRGLFVFPPREDRPDLLTDTLDHRAIGVVYHPEQDQWSNYVPTVLGDRYDAFCWFDETRAVSPMRVPPAPIFEPETYPSGV</sequence>
<dbReference type="PIRSF" id="PIRSF036794">
    <property type="entry name" value="UCP_erythr_ester"/>
    <property type="match status" value="1"/>
</dbReference>
<dbReference type="EMBL" id="AP022870">
    <property type="protein sequence ID" value="BCB75942.1"/>
    <property type="molecule type" value="Genomic_DNA"/>
</dbReference>
<evidence type="ECO:0000313" key="1">
    <source>
        <dbReference type="EMBL" id="BCB75942.1"/>
    </source>
</evidence>
<dbReference type="RefSeq" id="WP_173035998.1">
    <property type="nucleotide sequence ID" value="NZ_AP022870.1"/>
</dbReference>
<dbReference type="InterPro" id="IPR052036">
    <property type="entry name" value="Hydrolase/PRTase-associated"/>
</dbReference>
<evidence type="ECO:0008006" key="3">
    <source>
        <dbReference type="Google" id="ProtNLM"/>
    </source>
</evidence>
<dbReference type="InterPro" id="IPR014622">
    <property type="entry name" value="UCP036794_erythomycin"/>
</dbReference>
<name>A0A6F8XQ29_9ACTN</name>
<dbReference type="Gene3D" id="3.30.1870.10">
    <property type="entry name" value="EreA-like, domain 2"/>
    <property type="match status" value="1"/>
</dbReference>
<dbReference type="AlphaFoldDB" id="A0A6F8XQ29"/>
<dbReference type="PANTHER" id="PTHR31299">
    <property type="entry name" value="ESTERASE, PUTATIVE (AFU_ORTHOLOGUE AFUA_1G05850)-RELATED"/>
    <property type="match status" value="1"/>
</dbReference>
<keyword evidence="2" id="KW-1185">Reference proteome</keyword>
<dbReference type="Pfam" id="PF05139">
    <property type="entry name" value="Erythro_esteras"/>
    <property type="match status" value="1"/>
</dbReference>
<dbReference type="GO" id="GO:0046677">
    <property type="term" value="P:response to antibiotic"/>
    <property type="evidence" value="ECO:0007669"/>
    <property type="project" value="InterPro"/>
</dbReference>
<organism evidence="1 2">
    <name type="scientific">Phytohabitans flavus</name>
    <dbReference type="NCBI Taxonomy" id="1076124"/>
    <lineage>
        <taxon>Bacteria</taxon>
        <taxon>Bacillati</taxon>
        <taxon>Actinomycetota</taxon>
        <taxon>Actinomycetes</taxon>
        <taxon>Micromonosporales</taxon>
        <taxon>Micromonosporaceae</taxon>
    </lineage>
</organism>